<dbReference type="GO" id="GO:0046349">
    <property type="term" value="P:amino sugar biosynthetic process"/>
    <property type="evidence" value="ECO:0007669"/>
    <property type="project" value="UniProtKB-ARBA"/>
</dbReference>
<evidence type="ECO:0000256" key="8">
    <source>
        <dbReference type="ARBA" id="ARBA00022737"/>
    </source>
</evidence>
<feature type="domain" description="Glutamine amidotransferase type-2" evidence="11">
    <location>
        <begin position="2"/>
        <end position="220"/>
    </location>
</feature>
<dbReference type="CDD" id="cd00714">
    <property type="entry name" value="GFAT"/>
    <property type="match status" value="1"/>
</dbReference>
<keyword evidence="8" id="KW-0677">Repeat</keyword>
<dbReference type="CDD" id="cd05008">
    <property type="entry name" value="SIS_GlmS_GlmD_1"/>
    <property type="match status" value="1"/>
</dbReference>
<dbReference type="KEGG" id="nwr:E3U44_04200"/>
<dbReference type="InterPro" id="IPR035466">
    <property type="entry name" value="GlmS/AgaS_SIS"/>
</dbReference>
<protein>
    <recommendedName>
        <fullName evidence="4 10">Glutamine--fructose-6-phosphate aminotransferase [isomerizing]</fullName>
        <ecNumber evidence="3 10">2.6.1.16</ecNumber>
    </recommendedName>
    <alternativeName>
        <fullName evidence="10">D-fructose-6-phosphate amidotransferase</fullName>
    </alternativeName>
    <alternativeName>
        <fullName evidence="10">GFAT</fullName>
    </alternativeName>
    <alternativeName>
        <fullName evidence="10">Glucosamine-6-phosphate synthase</fullName>
    </alternativeName>
    <alternativeName>
        <fullName evidence="10">Hexosephosphate aminotransferase</fullName>
    </alternativeName>
    <alternativeName>
        <fullName evidence="10">L-glutamine--D-fructose-6-phosphate amidotransferase</fullName>
    </alternativeName>
</protein>
<dbReference type="GO" id="GO:0006002">
    <property type="term" value="P:fructose 6-phosphate metabolic process"/>
    <property type="evidence" value="ECO:0007669"/>
    <property type="project" value="TreeGrafter"/>
</dbReference>
<dbReference type="FunFam" id="3.60.20.10:FF:000006">
    <property type="entry name" value="Glutamine--fructose-6-phosphate aminotransferase [isomerizing]"/>
    <property type="match status" value="1"/>
</dbReference>
<dbReference type="InterPro" id="IPR035490">
    <property type="entry name" value="GlmS/FrlB_SIS"/>
</dbReference>
<dbReference type="InterPro" id="IPR017932">
    <property type="entry name" value="GATase_2_dom"/>
</dbReference>
<feature type="active site" description="Nucleophile; for GATase activity" evidence="10">
    <location>
        <position position="2"/>
    </location>
</feature>
<dbReference type="GO" id="GO:0005829">
    <property type="term" value="C:cytosol"/>
    <property type="evidence" value="ECO:0007669"/>
    <property type="project" value="TreeGrafter"/>
</dbReference>
<evidence type="ECO:0000256" key="7">
    <source>
        <dbReference type="ARBA" id="ARBA00022679"/>
    </source>
</evidence>
<evidence type="ECO:0000256" key="3">
    <source>
        <dbReference type="ARBA" id="ARBA00012916"/>
    </source>
</evidence>
<keyword evidence="14" id="KW-1185">Reference proteome</keyword>
<evidence type="ECO:0000259" key="11">
    <source>
        <dbReference type="PROSITE" id="PS51278"/>
    </source>
</evidence>
<dbReference type="InterPro" id="IPR046348">
    <property type="entry name" value="SIS_dom_sf"/>
</dbReference>
<keyword evidence="5 10" id="KW-0963">Cytoplasm</keyword>
<dbReference type="EMBL" id="CP038033">
    <property type="protein sequence ID" value="QBQ53801.1"/>
    <property type="molecule type" value="Genomic_DNA"/>
</dbReference>
<dbReference type="CDD" id="cd05009">
    <property type="entry name" value="SIS_GlmS_GlmD_2"/>
    <property type="match status" value="1"/>
</dbReference>
<comment type="function">
    <text evidence="10">Catalyzes the first step in hexosamine metabolism, converting fructose-6P into glucosamine-6P using glutamine as a nitrogen source.</text>
</comment>
<dbReference type="NCBIfam" id="TIGR01135">
    <property type="entry name" value="glmS"/>
    <property type="match status" value="1"/>
</dbReference>
<dbReference type="EC" id="2.6.1.16" evidence="3 10"/>
<dbReference type="InterPro" id="IPR005855">
    <property type="entry name" value="GFAT"/>
</dbReference>
<comment type="subcellular location">
    <subcellularLocation>
        <location evidence="2 10">Cytoplasm</location>
    </subcellularLocation>
</comment>
<dbReference type="PANTHER" id="PTHR10937">
    <property type="entry name" value="GLUCOSAMINE--FRUCTOSE-6-PHOSPHATE AMINOTRANSFERASE, ISOMERIZING"/>
    <property type="match status" value="1"/>
</dbReference>
<feature type="domain" description="SIS" evidence="12">
    <location>
        <begin position="459"/>
        <end position="600"/>
    </location>
</feature>
<evidence type="ECO:0000313" key="13">
    <source>
        <dbReference type="EMBL" id="QBQ53801.1"/>
    </source>
</evidence>
<dbReference type="GO" id="GO:0006487">
    <property type="term" value="P:protein N-linked glycosylation"/>
    <property type="evidence" value="ECO:0007669"/>
    <property type="project" value="TreeGrafter"/>
</dbReference>
<keyword evidence="9" id="KW-0315">Glutamine amidotransferase</keyword>
<name>A0A4P7BV94_9GAMM</name>
<dbReference type="InterPro" id="IPR029055">
    <property type="entry name" value="Ntn_hydrolases_N"/>
</dbReference>
<keyword evidence="6 10" id="KW-0032">Aminotransferase</keyword>
<evidence type="ECO:0000256" key="5">
    <source>
        <dbReference type="ARBA" id="ARBA00022490"/>
    </source>
</evidence>
<dbReference type="Pfam" id="PF01380">
    <property type="entry name" value="SIS"/>
    <property type="match status" value="2"/>
</dbReference>
<evidence type="ECO:0000256" key="10">
    <source>
        <dbReference type="HAMAP-Rule" id="MF_00164"/>
    </source>
</evidence>
<dbReference type="AlphaFoldDB" id="A0A4P7BV94"/>
<dbReference type="GO" id="GO:0097367">
    <property type="term" value="F:carbohydrate derivative binding"/>
    <property type="evidence" value="ECO:0007669"/>
    <property type="project" value="InterPro"/>
</dbReference>
<keyword evidence="7 10" id="KW-0808">Transferase</keyword>
<dbReference type="PROSITE" id="PS51464">
    <property type="entry name" value="SIS"/>
    <property type="match status" value="2"/>
</dbReference>
<evidence type="ECO:0000313" key="14">
    <source>
        <dbReference type="Proteomes" id="UP000294325"/>
    </source>
</evidence>
<evidence type="ECO:0000256" key="9">
    <source>
        <dbReference type="ARBA" id="ARBA00022962"/>
    </source>
</evidence>
<dbReference type="OrthoDB" id="9761808at2"/>
<dbReference type="PANTHER" id="PTHR10937:SF0">
    <property type="entry name" value="GLUTAMINE--FRUCTOSE-6-PHOSPHATE TRANSAMINASE (ISOMERIZING)"/>
    <property type="match status" value="1"/>
</dbReference>
<dbReference type="Proteomes" id="UP000294325">
    <property type="component" value="Chromosome"/>
</dbReference>
<dbReference type="Gene3D" id="3.60.20.10">
    <property type="entry name" value="Glutamine Phosphoribosylpyrophosphate, subunit 1, domain 1"/>
    <property type="match status" value="1"/>
</dbReference>
<feature type="domain" description="SIS" evidence="12">
    <location>
        <begin position="288"/>
        <end position="428"/>
    </location>
</feature>
<dbReference type="GO" id="GO:0006047">
    <property type="term" value="P:UDP-N-acetylglucosamine metabolic process"/>
    <property type="evidence" value="ECO:0007669"/>
    <property type="project" value="TreeGrafter"/>
</dbReference>
<reference evidence="13 14" key="1">
    <citation type="submission" date="2019-03" db="EMBL/GenBank/DDBJ databases">
        <title>The genome sequence of Nitrosococcus wardiae strain D1FHST reveals the archetypal metabolic capacity of ammonia-oxidizing Gammaproteobacteria.</title>
        <authorList>
            <person name="Wang L."/>
            <person name="Lim C.K."/>
            <person name="Hanson T.E."/>
            <person name="Dang H."/>
            <person name="Klotz M.G."/>
        </authorList>
    </citation>
    <scope>NUCLEOTIDE SEQUENCE [LARGE SCALE GENOMIC DNA]</scope>
    <source>
        <strain evidence="13 14">D1FHS</strain>
    </source>
</reference>
<dbReference type="SUPFAM" id="SSF53697">
    <property type="entry name" value="SIS domain"/>
    <property type="match status" value="1"/>
</dbReference>
<gene>
    <name evidence="10 13" type="primary">glmS</name>
    <name evidence="13" type="ORF">E3U44_04200</name>
</gene>
<dbReference type="Gene3D" id="3.40.50.10490">
    <property type="entry name" value="Glucose-6-phosphate isomerase like protein, domain 1"/>
    <property type="match status" value="2"/>
</dbReference>
<dbReference type="InterPro" id="IPR047084">
    <property type="entry name" value="GFAT_N"/>
</dbReference>
<feature type="active site" description="For Fru-6P isomerization activity" evidence="10">
    <location>
        <position position="605"/>
    </location>
</feature>
<dbReference type="SUPFAM" id="SSF56235">
    <property type="entry name" value="N-terminal nucleophile aminohydrolases (Ntn hydrolases)"/>
    <property type="match status" value="1"/>
</dbReference>
<evidence type="ECO:0000256" key="2">
    <source>
        <dbReference type="ARBA" id="ARBA00004496"/>
    </source>
</evidence>
<dbReference type="GO" id="GO:0005975">
    <property type="term" value="P:carbohydrate metabolic process"/>
    <property type="evidence" value="ECO:0007669"/>
    <property type="project" value="UniProtKB-UniRule"/>
</dbReference>
<dbReference type="Pfam" id="PF13522">
    <property type="entry name" value="GATase_6"/>
    <property type="match status" value="1"/>
</dbReference>
<dbReference type="PROSITE" id="PS51278">
    <property type="entry name" value="GATASE_TYPE_2"/>
    <property type="match status" value="1"/>
</dbReference>
<comment type="subunit">
    <text evidence="10">Homodimer.</text>
</comment>
<dbReference type="GO" id="GO:0004360">
    <property type="term" value="F:glutamine-fructose-6-phosphate transaminase (isomerizing) activity"/>
    <property type="evidence" value="ECO:0007669"/>
    <property type="project" value="UniProtKB-UniRule"/>
</dbReference>
<dbReference type="HAMAP" id="MF_00164">
    <property type="entry name" value="GlmS"/>
    <property type="match status" value="1"/>
</dbReference>
<evidence type="ECO:0000256" key="4">
    <source>
        <dbReference type="ARBA" id="ARBA00016090"/>
    </source>
</evidence>
<evidence type="ECO:0000259" key="12">
    <source>
        <dbReference type="PROSITE" id="PS51464"/>
    </source>
</evidence>
<sequence>MCGIVGAVAQRDVVPILLEGLRRLEYRGYDSAGMVVMDGGSAGLQRVRRRGKIIELEQGLSGAALNGPIGIAHTRWATHGEPSEANAHPHICRQTVALVHNGIIENYEELRSQQRSASFEFTSDTDTEVIVHQIYHYLEQHNNLLTAVQNALQDLKGAYALGVISTRRPDYLVAARRGSPLVIGIGIGEHFIASDVAALLPVTQRFIFLEEGDIAELTREGVTIYDARGQRVERPIRENRIRADAIERGEFRHYMLKEIFEQPRAITETLEGRISEHRVLDEAFGPKAGEVLDKIQSVLILACGTSYHAGMVGHYWLESIANIPCRVEIASEFRYRRPVVTPDTLVVTLSQSGETADTIAALKEAQRLGFGPSLSICNVPESSLVRESDLVLMTRAGPEIGVASTKAFTAQLTALLLLVIALGRRHGLAAEEARLVSQLMLLPARVEQTLQLSPAIQELSQQFAEIRNALFLGRGAHYPIAMEGALKLKEISYIHAEAYPAGELKHGPLALVDADMPVIAVAPNDQVLEKLKSNLQEVRARGGQLYVFADHAAEVESGPGMKVLEMQPVEDETAPLIYTIPLQLLAYHVAVIKGTDVDQPRNLAKSVTVE</sequence>
<dbReference type="RefSeq" id="WP_134356811.1">
    <property type="nucleotide sequence ID" value="NZ_CP038033.1"/>
</dbReference>
<organism evidence="13 14">
    <name type="scientific">Nitrosococcus wardiae</name>
    <dbReference type="NCBI Taxonomy" id="1814290"/>
    <lineage>
        <taxon>Bacteria</taxon>
        <taxon>Pseudomonadati</taxon>
        <taxon>Pseudomonadota</taxon>
        <taxon>Gammaproteobacteria</taxon>
        <taxon>Chromatiales</taxon>
        <taxon>Chromatiaceae</taxon>
        <taxon>Nitrosococcus</taxon>
    </lineage>
</organism>
<evidence type="ECO:0000256" key="1">
    <source>
        <dbReference type="ARBA" id="ARBA00001031"/>
    </source>
</evidence>
<comment type="catalytic activity">
    <reaction evidence="1 10">
        <text>D-fructose 6-phosphate + L-glutamine = D-glucosamine 6-phosphate + L-glutamate</text>
        <dbReference type="Rhea" id="RHEA:13237"/>
        <dbReference type="ChEBI" id="CHEBI:29985"/>
        <dbReference type="ChEBI" id="CHEBI:58359"/>
        <dbReference type="ChEBI" id="CHEBI:58725"/>
        <dbReference type="ChEBI" id="CHEBI:61527"/>
        <dbReference type="EC" id="2.6.1.16"/>
    </reaction>
</comment>
<evidence type="ECO:0000256" key="6">
    <source>
        <dbReference type="ARBA" id="ARBA00022576"/>
    </source>
</evidence>
<dbReference type="NCBIfam" id="NF001484">
    <property type="entry name" value="PRK00331.1"/>
    <property type="match status" value="1"/>
</dbReference>
<accession>A0A4P7BV94</accession>
<feature type="initiator methionine" description="Removed" evidence="10">
    <location>
        <position position="1"/>
    </location>
</feature>
<proteinExistence type="inferred from homology"/>
<dbReference type="InterPro" id="IPR001347">
    <property type="entry name" value="SIS_dom"/>
</dbReference>
<dbReference type="FunFam" id="3.40.50.10490:FF:000001">
    <property type="entry name" value="Glutamine--fructose-6-phosphate aminotransferase [isomerizing]"/>
    <property type="match status" value="1"/>
</dbReference>
<dbReference type="FunFam" id="3.40.50.10490:FF:000002">
    <property type="entry name" value="Glutamine--fructose-6-phosphate aminotransferase [isomerizing]"/>
    <property type="match status" value="1"/>
</dbReference>